<evidence type="ECO:0000313" key="1">
    <source>
        <dbReference type="EMBL" id="RHX93002.1"/>
    </source>
</evidence>
<protein>
    <submittedName>
        <fullName evidence="1">Uncharacterized protein</fullName>
    </submittedName>
</protein>
<name>A0A396ZBL3_9LEPT</name>
<comment type="caution">
    <text evidence="1">The sequence shown here is derived from an EMBL/GenBank/DDBJ whole genome shotgun (WGS) entry which is preliminary data.</text>
</comment>
<evidence type="ECO:0000313" key="2">
    <source>
        <dbReference type="Proteomes" id="UP000265798"/>
    </source>
</evidence>
<sequence length="77" mass="8921">MFVGTNDSLCESGEFPQKRILLRKNCSVGTPKKRKDGEGFSLLHLFRAVLKSDILRKDLGWRAKRWSFPEPIESRSR</sequence>
<gene>
    <name evidence="1" type="ORF">DLM75_07575</name>
</gene>
<dbReference type="AlphaFoldDB" id="A0A396ZBL3"/>
<reference evidence="2" key="1">
    <citation type="submission" date="2018-05" db="EMBL/GenBank/DDBJ databases">
        <title>Leptospira yasudae sp. nov. and Leptospira stimsonii sp. nov., two pathogenic species of the genus Leptospira isolated from environmental sources.</title>
        <authorList>
            <person name="Casanovas-Massana A."/>
            <person name="Hamond C."/>
            <person name="Santos L.A."/>
            <person name="Hacker K.P."/>
            <person name="Balassiano I."/>
            <person name="Medeiros M.A."/>
            <person name="Reis M.G."/>
            <person name="Ko A.I."/>
            <person name="Wunder E.A."/>
        </authorList>
    </citation>
    <scope>NUCLEOTIDE SEQUENCE [LARGE SCALE GENOMIC DNA]</scope>
    <source>
        <strain evidence="2">Yale</strain>
    </source>
</reference>
<dbReference type="EMBL" id="QHCT01000001">
    <property type="protein sequence ID" value="RHX93002.1"/>
    <property type="molecule type" value="Genomic_DNA"/>
</dbReference>
<organism evidence="1 2">
    <name type="scientific">Leptospira stimsonii</name>
    <dbReference type="NCBI Taxonomy" id="2202203"/>
    <lineage>
        <taxon>Bacteria</taxon>
        <taxon>Pseudomonadati</taxon>
        <taxon>Spirochaetota</taxon>
        <taxon>Spirochaetia</taxon>
        <taxon>Leptospirales</taxon>
        <taxon>Leptospiraceae</taxon>
        <taxon>Leptospira</taxon>
    </lineage>
</organism>
<dbReference type="Proteomes" id="UP000265798">
    <property type="component" value="Unassembled WGS sequence"/>
</dbReference>
<accession>A0A396ZBL3</accession>
<proteinExistence type="predicted"/>